<protein>
    <submittedName>
        <fullName evidence="2">Uncharacterized protein</fullName>
    </submittedName>
</protein>
<name>A0A1E7EYV3_9STRA</name>
<proteinExistence type="predicted"/>
<keyword evidence="3" id="KW-1185">Reference proteome</keyword>
<dbReference type="KEGG" id="fcy:FRACYDRAFT_246262"/>
<dbReference type="OrthoDB" id="52276at2759"/>
<reference evidence="2 3" key="1">
    <citation type="submission" date="2016-09" db="EMBL/GenBank/DDBJ databases">
        <title>Extensive genetic diversity and differential bi-allelic expression allows diatom success in the polar Southern Ocean.</title>
        <authorList>
            <consortium name="DOE Joint Genome Institute"/>
            <person name="Mock T."/>
            <person name="Otillar R.P."/>
            <person name="Strauss J."/>
            <person name="Dupont C."/>
            <person name="Frickenhaus S."/>
            <person name="Maumus F."/>
            <person name="Mcmullan M."/>
            <person name="Sanges R."/>
            <person name="Schmutz J."/>
            <person name="Toseland A."/>
            <person name="Valas R."/>
            <person name="Veluchamy A."/>
            <person name="Ward B.J."/>
            <person name="Allen A."/>
            <person name="Barry K."/>
            <person name="Falciatore A."/>
            <person name="Ferrante M."/>
            <person name="Fortunato A.E."/>
            <person name="Gloeckner G."/>
            <person name="Gruber A."/>
            <person name="Hipkin R."/>
            <person name="Janech M."/>
            <person name="Kroth P."/>
            <person name="Leese F."/>
            <person name="Lindquist E."/>
            <person name="Lyon B.R."/>
            <person name="Martin J."/>
            <person name="Mayer C."/>
            <person name="Parker M."/>
            <person name="Quesneville H."/>
            <person name="Raymond J."/>
            <person name="Uhlig C."/>
            <person name="Valentin K.U."/>
            <person name="Worden A.Z."/>
            <person name="Armbrust E.V."/>
            <person name="Bowler C."/>
            <person name="Green B."/>
            <person name="Moulton V."/>
            <person name="Van Oosterhout C."/>
            <person name="Grigoriev I."/>
        </authorList>
    </citation>
    <scope>NUCLEOTIDE SEQUENCE [LARGE SCALE GENOMIC DNA]</scope>
    <source>
        <strain evidence="2 3">CCMP1102</strain>
    </source>
</reference>
<dbReference type="AlphaFoldDB" id="A0A1E7EYV3"/>
<organism evidence="2 3">
    <name type="scientific">Fragilariopsis cylindrus CCMP1102</name>
    <dbReference type="NCBI Taxonomy" id="635003"/>
    <lineage>
        <taxon>Eukaryota</taxon>
        <taxon>Sar</taxon>
        <taxon>Stramenopiles</taxon>
        <taxon>Ochrophyta</taxon>
        <taxon>Bacillariophyta</taxon>
        <taxon>Bacillariophyceae</taxon>
        <taxon>Bacillariophycidae</taxon>
        <taxon>Bacillariales</taxon>
        <taxon>Bacillariaceae</taxon>
        <taxon>Fragilariopsis</taxon>
    </lineage>
</organism>
<dbReference type="InParanoid" id="A0A1E7EYV3"/>
<evidence type="ECO:0000313" key="3">
    <source>
        <dbReference type="Proteomes" id="UP000095751"/>
    </source>
</evidence>
<sequence length="471" mass="54403">MITTGGVILMSSSSSLYATTDVMALSSTISNIIQSKYPIIFEQSFQTLTSSSLSWIDKQFDNELEFVRIDNTTTKPTTEIAATTVCTHQVDIEEDPGNNNHEEEEQQQQRNITIAKVLIRRIVYKCLDKYSTISSRVEVEEALKYYALPQDLQDDLFSDMEARLNLKHGMMQFINYKITVNAFRNNDDLDDNNHNYNGSNYYKAILWENILTHPITSYVPVQCQSCGYIIPDEYNNTDGDTDANIGLTEVAPTFEEQPFVRTGWFRGPRLQPKVFQLNCPKCEHVSRWYRSRSPQIILNPNRWGRLCGEQEDLKLDLANYLSIGIRTVLPLDWDHIWKSWHLRKDKDEERNFVLRLDEGIGSFTRIFAICPTPNECGDITDLYFLKACRHSLSPNKDHNQANEDDDNNNNNNNNSNNKVEEEKSMNRYYQIIDEARRDNTGSKTQSNTVNGYAIHRSKLTATEVSKEYKML</sequence>
<dbReference type="EMBL" id="KV784369">
    <property type="protein sequence ID" value="OEU11151.1"/>
    <property type="molecule type" value="Genomic_DNA"/>
</dbReference>
<feature type="compositionally biased region" description="Low complexity" evidence="1">
    <location>
        <begin position="408"/>
        <end position="417"/>
    </location>
</feature>
<evidence type="ECO:0000256" key="1">
    <source>
        <dbReference type="SAM" id="MobiDB-lite"/>
    </source>
</evidence>
<feature type="region of interest" description="Disordered" evidence="1">
    <location>
        <begin position="396"/>
        <end position="423"/>
    </location>
</feature>
<dbReference type="Proteomes" id="UP000095751">
    <property type="component" value="Unassembled WGS sequence"/>
</dbReference>
<evidence type="ECO:0000313" key="2">
    <source>
        <dbReference type="EMBL" id="OEU11151.1"/>
    </source>
</evidence>
<accession>A0A1E7EYV3</accession>
<gene>
    <name evidence="2" type="ORF">FRACYDRAFT_246262</name>
</gene>